<dbReference type="InterPro" id="IPR050091">
    <property type="entry name" value="PKS_NRPS_Biosynth_Enz"/>
</dbReference>
<gene>
    <name evidence="7" type="ORF">PG994_012823</name>
</gene>
<dbReference type="EMBL" id="JAQQWL010000013">
    <property type="protein sequence ID" value="KAK8042340.1"/>
    <property type="molecule type" value="Genomic_DNA"/>
</dbReference>
<sequence>MGAELIDKNAVFRQSIRRLERFLKGLPTPVPWSIEDELRKGRDESRVHKAEMSHPLTIAVQIGLRKRNSSSRHGRGYLPGTTSSDNEGEAESKRGTMAAIGLGRHDMQPLTEPGSSVTISRDAEKVESVVRKVKEYHIGALARLLRVEKAFHSHHMIHYGASYEEHIKPFMNSISPKVQFYSSVTEASHWAEPRVAREWRFRQDPPYELLGSRVVVVSNEGCWRNKLSLGHVLWLSGHKVNGQTIFPAAGYIAMLFTVSAYRGLGRDFRRPKDRGRNLYPRARVPCGRSGVWDDENRIVLQVKGFKATALTNISHDEKVLLISSIEWRPHGDLVLLDKYMRPREKSAKEWHMLEELTLLCVLDH</sequence>
<feature type="region of interest" description="Disordered" evidence="5">
    <location>
        <begin position="63"/>
        <end position="92"/>
    </location>
</feature>
<dbReference type="GeneID" id="92097295"/>
<feature type="region of interest" description="C-terminal hotdog fold" evidence="4">
    <location>
        <begin position="347"/>
        <end position="364"/>
    </location>
</feature>
<dbReference type="Proteomes" id="UP001480595">
    <property type="component" value="Unassembled WGS sequence"/>
</dbReference>
<dbReference type="RefSeq" id="XP_066709193.1">
    <property type="nucleotide sequence ID" value="XM_066864232.1"/>
</dbReference>
<protein>
    <submittedName>
        <fullName evidence="7">Polyketide synthase</fullName>
    </submittedName>
</protein>
<evidence type="ECO:0000313" key="8">
    <source>
        <dbReference type="Proteomes" id="UP001480595"/>
    </source>
</evidence>
<dbReference type="InterPro" id="IPR016035">
    <property type="entry name" value="Acyl_Trfase/lysoPLipase"/>
</dbReference>
<dbReference type="InterPro" id="IPR001227">
    <property type="entry name" value="Ac_transferase_dom_sf"/>
</dbReference>
<reference evidence="7 8" key="1">
    <citation type="submission" date="2023-01" db="EMBL/GenBank/DDBJ databases">
        <title>Analysis of 21 Apiospora genomes using comparative genomics revels a genus with tremendous synthesis potential of carbohydrate active enzymes and secondary metabolites.</title>
        <authorList>
            <person name="Sorensen T."/>
        </authorList>
    </citation>
    <scope>NUCLEOTIDE SEQUENCE [LARGE SCALE GENOMIC DNA]</scope>
    <source>
        <strain evidence="7 8">CBS 135458</strain>
    </source>
</reference>
<evidence type="ECO:0000256" key="5">
    <source>
        <dbReference type="SAM" id="MobiDB-lite"/>
    </source>
</evidence>
<keyword evidence="3" id="KW-0511">Multifunctional enzyme</keyword>
<dbReference type="Pfam" id="PF21089">
    <property type="entry name" value="PKS_DH_N"/>
    <property type="match status" value="1"/>
</dbReference>
<dbReference type="SUPFAM" id="SSF52151">
    <property type="entry name" value="FabD/lysophospholipase-like"/>
    <property type="match status" value="1"/>
</dbReference>
<evidence type="ECO:0000256" key="2">
    <source>
        <dbReference type="ARBA" id="ARBA00022553"/>
    </source>
</evidence>
<dbReference type="PROSITE" id="PS52019">
    <property type="entry name" value="PKS_MFAS_DH"/>
    <property type="match status" value="1"/>
</dbReference>
<feature type="region of interest" description="N-terminal hotdog fold" evidence="4">
    <location>
        <begin position="207"/>
        <end position="327"/>
    </location>
</feature>
<keyword evidence="1" id="KW-0596">Phosphopantetheine</keyword>
<dbReference type="SMART" id="SM00827">
    <property type="entry name" value="PKS_AT"/>
    <property type="match status" value="1"/>
</dbReference>
<proteinExistence type="predicted"/>
<evidence type="ECO:0000313" key="7">
    <source>
        <dbReference type="EMBL" id="KAK8042340.1"/>
    </source>
</evidence>
<organism evidence="7 8">
    <name type="scientific">Apiospora phragmitis</name>
    <dbReference type="NCBI Taxonomy" id="2905665"/>
    <lineage>
        <taxon>Eukaryota</taxon>
        <taxon>Fungi</taxon>
        <taxon>Dikarya</taxon>
        <taxon>Ascomycota</taxon>
        <taxon>Pezizomycotina</taxon>
        <taxon>Sordariomycetes</taxon>
        <taxon>Xylariomycetidae</taxon>
        <taxon>Amphisphaeriales</taxon>
        <taxon>Apiosporaceae</taxon>
        <taxon>Apiospora</taxon>
    </lineage>
</organism>
<dbReference type="Gene3D" id="3.10.129.110">
    <property type="entry name" value="Polyketide synthase dehydratase"/>
    <property type="match status" value="1"/>
</dbReference>
<feature type="domain" description="PKS/mFAS DH" evidence="6">
    <location>
        <begin position="207"/>
        <end position="364"/>
    </location>
</feature>
<dbReference type="InterPro" id="IPR049552">
    <property type="entry name" value="PKS_DH_N"/>
</dbReference>
<keyword evidence="2" id="KW-0597">Phosphoprotein</keyword>
<evidence type="ECO:0000256" key="3">
    <source>
        <dbReference type="ARBA" id="ARBA00023268"/>
    </source>
</evidence>
<name>A0ABR1T6W3_9PEZI</name>
<dbReference type="PANTHER" id="PTHR43775:SF37">
    <property type="entry name" value="SI:DKEY-61P9.11"/>
    <property type="match status" value="1"/>
</dbReference>
<dbReference type="PANTHER" id="PTHR43775">
    <property type="entry name" value="FATTY ACID SYNTHASE"/>
    <property type="match status" value="1"/>
</dbReference>
<dbReference type="InterPro" id="IPR014043">
    <property type="entry name" value="Acyl_transferase_dom"/>
</dbReference>
<comment type="caution">
    <text evidence="7">The sequence shown here is derived from an EMBL/GenBank/DDBJ whole genome shotgun (WGS) entry which is preliminary data.</text>
</comment>
<dbReference type="InterPro" id="IPR049900">
    <property type="entry name" value="PKS_mFAS_DH"/>
</dbReference>
<keyword evidence="8" id="KW-1185">Reference proteome</keyword>
<dbReference type="Gene3D" id="3.40.366.10">
    <property type="entry name" value="Malonyl-Coenzyme A Acyl Carrier Protein, domain 2"/>
    <property type="match status" value="2"/>
</dbReference>
<evidence type="ECO:0000256" key="4">
    <source>
        <dbReference type="PROSITE-ProRule" id="PRU01363"/>
    </source>
</evidence>
<dbReference type="InterPro" id="IPR042104">
    <property type="entry name" value="PKS_dehydratase_sf"/>
</dbReference>
<accession>A0ABR1T6W3</accession>
<evidence type="ECO:0000256" key="1">
    <source>
        <dbReference type="ARBA" id="ARBA00022450"/>
    </source>
</evidence>
<evidence type="ECO:0000259" key="6">
    <source>
        <dbReference type="PROSITE" id="PS52019"/>
    </source>
</evidence>
<comment type="caution">
    <text evidence="4">Lacks conserved residue(s) required for the propagation of feature annotation.</text>
</comment>
<feature type="compositionally biased region" description="Basic residues" evidence="5">
    <location>
        <begin position="64"/>
        <end position="75"/>
    </location>
</feature>